<gene>
    <name evidence="1" type="ORF">BJ138DRAFT_1107565</name>
</gene>
<organism evidence="1 2">
    <name type="scientific">Hygrophoropsis aurantiaca</name>
    <dbReference type="NCBI Taxonomy" id="72124"/>
    <lineage>
        <taxon>Eukaryota</taxon>
        <taxon>Fungi</taxon>
        <taxon>Dikarya</taxon>
        <taxon>Basidiomycota</taxon>
        <taxon>Agaricomycotina</taxon>
        <taxon>Agaricomycetes</taxon>
        <taxon>Agaricomycetidae</taxon>
        <taxon>Boletales</taxon>
        <taxon>Coniophorineae</taxon>
        <taxon>Hygrophoropsidaceae</taxon>
        <taxon>Hygrophoropsis</taxon>
    </lineage>
</organism>
<comment type="caution">
    <text evidence="1">The sequence shown here is derived from an EMBL/GenBank/DDBJ whole genome shotgun (WGS) entry which is preliminary data.</text>
</comment>
<reference evidence="1" key="1">
    <citation type="journal article" date="2021" name="New Phytol.">
        <title>Evolutionary innovations through gain and loss of genes in the ectomycorrhizal Boletales.</title>
        <authorList>
            <person name="Wu G."/>
            <person name="Miyauchi S."/>
            <person name="Morin E."/>
            <person name="Kuo A."/>
            <person name="Drula E."/>
            <person name="Varga T."/>
            <person name="Kohler A."/>
            <person name="Feng B."/>
            <person name="Cao Y."/>
            <person name="Lipzen A."/>
            <person name="Daum C."/>
            <person name="Hundley H."/>
            <person name="Pangilinan J."/>
            <person name="Johnson J."/>
            <person name="Barry K."/>
            <person name="LaButti K."/>
            <person name="Ng V."/>
            <person name="Ahrendt S."/>
            <person name="Min B."/>
            <person name="Choi I.G."/>
            <person name="Park H."/>
            <person name="Plett J.M."/>
            <person name="Magnuson J."/>
            <person name="Spatafora J.W."/>
            <person name="Nagy L.G."/>
            <person name="Henrissat B."/>
            <person name="Grigoriev I.V."/>
            <person name="Yang Z.L."/>
            <person name="Xu J."/>
            <person name="Martin F.M."/>
        </authorList>
    </citation>
    <scope>NUCLEOTIDE SEQUENCE</scope>
    <source>
        <strain evidence="1">ATCC 28755</strain>
    </source>
</reference>
<dbReference type="EMBL" id="MU268886">
    <property type="protein sequence ID" value="KAH7903564.1"/>
    <property type="molecule type" value="Genomic_DNA"/>
</dbReference>
<feature type="non-terminal residue" evidence="1">
    <location>
        <position position="276"/>
    </location>
</feature>
<keyword evidence="2" id="KW-1185">Reference proteome</keyword>
<sequence>MLSKSSLSARPSLSQAPPSSLSASYKQASLESNRGLKGKSRAVSRKKDRTGRRGRPKNMEFSVARIVILPYGTKENPSAAELSRLETLNLARTDFRNYYSIHRDWDYFRLDSELRSLFPRLFEHLDRQPKVFNKAYDGTQDSGYKYMSPYLLCVKSQSEIAISGIDFPTGEDIYEKVKAAQVTCNEISRKVLKNWKHGAKKGKKVVVDNTTSESETESQATGFESRLADSDSELNEEQPVHRLKHCRLNDSDVFGETSESVPVASTSATTIDLTED</sequence>
<dbReference type="Proteomes" id="UP000790377">
    <property type="component" value="Unassembled WGS sequence"/>
</dbReference>
<evidence type="ECO:0000313" key="2">
    <source>
        <dbReference type="Proteomes" id="UP000790377"/>
    </source>
</evidence>
<evidence type="ECO:0000313" key="1">
    <source>
        <dbReference type="EMBL" id="KAH7903564.1"/>
    </source>
</evidence>
<proteinExistence type="predicted"/>
<accession>A0ACB7ZQX3</accession>
<name>A0ACB7ZQX3_9AGAM</name>
<protein>
    <submittedName>
        <fullName evidence="1">Uncharacterized protein</fullName>
    </submittedName>
</protein>